<dbReference type="Gene3D" id="3.30.70.270">
    <property type="match status" value="1"/>
</dbReference>
<feature type="region of interest" description="Disordered" evidence="1">
    <location>
        <begin position="1"/>
        <end position="39"/>
    </location>
</feature>
<dbReference type="PANTHER" id="PTHR33050">
    <property type="entry name" value="REVERSE TRANSCRIPTASE DOMAIN-CONTAINING PROTEIN"/>
    <property type="match status" value="1"/>
</dbReference>
<dbReference type="AlphaFoldDB" id="A0A553PRD7"/>
<feature type="non-terminal residue" evidence="2">
    <location>
        <position position="1"/>
    </location>
</feature>
<evidence type="ECO:0000313" key="3">
    <source>
        <dbReference type="Proteomes" id="UP000318571"/>
    </source>
</evidence>
<comment type="caution">
    <text evidence="2">The sequence shown here is derived from an EMBL/GenBank/DDBJ whole genome shotgun (WGS) entry which is preliminary data.</text>
</comment>
<dbReference type="GO" id="GO:0071897">
    <property type="term" value="P:DNA biosynthetic process"/>
    <property type="evidence" value="ECO:0007669"/>
    <property type="project" value="UniProtKB-ARBA"/>
</dbReference>
<keyword evidence="3" id="KW-1185">Reference proteome</keyword>
<dbReference type="GO" id="GO:0008270">
    <property type="term" value="F:zinc ion binding"/>
    <property type="evidence" value="ECO:0007669"/>
    <property type="project" value="InterPro"/>
</dbReference>
<dbReference type="InterPro" id="IPR036875">
    <property type="entry name" value="Znf_CCHC_sf"/>
</dbReference>
<dbReference type="Gene3D" id="4.10.60.10">
    <property type="entry name" value="Zinc finger, CCHC-type"/>
    <property type="match status" value="1"/>
</dbReference>
<proteinExistence type="predicted"/>
<gene>
    <name evidence="2" type="ORF">TCAL_13568</name>
</gene>
<accession>A0A553PRD7</accession>
<dbReference type="InterPro" id="IPR043502">
    <property type="entry name" value="DNA/RNA_pol_sf"/>
</dbReference>
<organism evidence="2 3">
    <name type="scientific">Tigriopus californicus</name>
    <name type="common">Marine copepod</name>
    <dbReference type="NCBI Taxonomy" id="6832"/>
    <lineage>
        <taxon>Eukaryota</taxon>
        <taxon>Metazoa</taxon>
        <taxon>Ecdysozoa</taxon>
        <taxon>Arthropoda</taxon>
        <taxon>Crustacea</taxon>
        <taxon>Multicrustacea</taxon>
        <taxon>Hexanauplia</taxon>
        <taxon>Copepoda</taxon>
        <taxon>Harpacticoida</taxon>
        <taxon>Harpacticidae</taxon>
        <taxon>Tigriopus</taxon>
    </lineage>
</organism>
<dbReference type="InterPro" id="IPR052055">
    <property type="entry name" value="Hepadnavirus_pol/RT"/>
</dbReference>
<dbReference type="SUPFAM" id="SSF57756">
    <property type="entry name" value="Retrovirus zinc finger-like domains"/>
    <property type="match status" value="1"/>
</dbReference>
<dbReference type="InterPro" id="IPR043128">
    <property type="entry name" value="Rev_trsase/Diguanyl_cyclase"/>
</dbReference>
<sequence length="316" mass="36526">KRQPQDRKQNSNQEPKNPIGGVNKGQGSKPATIPTVKSDRKERRNRCFLCKSPGHCINNCPLNNIYASLEMQEHLTKDPIPMEMVPGRIHDENFRDFWVNKLKPSSLVLDAISRGYIASLEKSKSVYRVSEKPHLVLPVQVSHPEGRRKRLISNAAQSLNKYIIKRSVKLDHLALILPDILQRYYHLLVREDQQKLLGCHWKLKSGGSSFFQWRVAFLGISDLIYFFTKLIKPLIAYCRRHGVAIFIYIDDLLTLGHSNADCFKKVAFVRSVFQRAGFVESYDKFQHPKWDLSWPFVKCGLLYGSYSERKTRKNQG</sequence>
<evidence type="ECO:0000256" key="1">
    <source>
        <dbReference type="SAM" id="MobiDB-lite"/>
    </source>
</evidence>
<dbReference type="PANTHER" id="PTHR33050:SF7">
    <property type="entry name" value="RIBONUCLEASE H"/>
    <property type="match status" value="1"/>
</dbReference>
<dbReference type="SUPFAM" id="SSF56672">
    <property type="entry name" value="DNA/RNA polymerases"/>
    <property type="match status" value="1"/>
</dbReference>
<dbReference type="Proteomes" id="UP000318571">
    <property type="component" value="Chromosome 12"/>
</dbReference>
<dbReference type="EMBL" id="VCGU01000001">
    <property type="protein sequence ID" value="TRY80253.1"/>
    <property type="molecule type" value="Genomic_DNA"/>
</dbReference>
<evidence type="ECO:0008006" key="4">
    <source>
        <dbReference type="Google" id="ProtNLM"/>
    </source>
</evidence>
<name>A0A553PRD7_TIGCA</name>
<protein>
    <recommendedName>
        <fullName evidence="4">Reverse transcriptase domain-containing protein</fullName>
    </recommendedName>
</protein>
<evidence type="ECO:0000313" key="2">
    <source>
        <dbReference type="EMBL" id="TRY80253.1"/>
    </source>
</evidence>
<dbReference type="GO" id="GO:0003676">
    <property type="term" value="F:nucleic acid binding"/>
    <property type="evidence" value="ECO:0007669"/>
    <property type="project" value="InterPro"/>
</dbReference>
<dbReference type="STRING" id="6832.A0A553PRD7"/>
<feature type="non-terminal residue" evidence="2">
    <location>
        <position position="316"/>
    </location>
</feature>
<reference evidence="2 3" key="1">
    <citation type="journal article" date="2018" name="Nat. Ecol. Evol.">
        <title>Genomic signatures of mitonuclear coevolution across populations of Tigriopus californicus.</title>
        <authorList>
            <person name="Barreto F.S."/>
            <person name="Watson E.T."/>
            <person name="Lima T.G."/>
            <person name="Willett C.S."/>
            <person name="Edmands S."/>
            <person name="Li W."/>
            <person name="Burton R.S."/>
        </authorList>
    </citation>
    <scope>NUCLEOTIDE SEQUENCE [LARGE SCALE GENOMIC DNA]</scope>
    <source>
        <strain evidence="2 3">San Diego</strain>
    </source>
</reference>